<dbReference type="EMBL" id="CMVM020000258">
    <property type="status" value="NOT_ANNOTATED_CDS"/>
    <property type="molecule type" value="Genomic_DNA"/>
</dbReference>
<evidence type="ECO:0000313" key="2">
    <source>
        <dbReference type="EnsemblMetazoa" id="OVOC9259.1"/>
    </source>
</evidence>
<proteinExistence type="predicted"/>
<dbReference type="AlphaFoldDB" id="A0A8R1U1N3"/>
<sequence>MTEEMIAHFMEQSICKQREIRKQIDNLKNNQIKKSIDEDEQYEACPDSDDSSEDRGDKK</sequence>
<reference evidence="3" key="1">
    <citation type="submission" date="2013-10" db="EMBL/GenBank/DDBJ databases">
        <title>Genome sequencing of Onchocerca volvulus.</title>
        <authorList>
            <person name="Cotton J."/>
            <person name="Tsai J."/>
            <person name="Stanley E."/>
            <person name="Tracey A."/>
            <person name="Holroyd N."/>
            <person name="Lustigman S."/>
            <person name="Berriman M."/>
        </authorList>
    </citation>
    <scope>NUCLEOTIDE SEQUENCE</scope>
</reference>
<protein>
    <submittedName>
        <fullName evidence="2">Uncharacterized protein</fullName>
    </submittedName>
</protein>
<name>A0A8R1U1N3_ONCVO</name>
<evidence type="ECO:0000256" key="1">
    <source>
        <dbReference type="SAM" id="MobiDB-lite"/>
    </source>
</evidence>
<dbReference type="EnsemblMetazoa" id="OVOC9259.1">
    <property type="protein sequence ID" value="OVOC9259.1"/>
    <property type="gene ID" value="WBGene00246068"/>
</dbReference>
<feature type="compositionally biased region" description="Acidic residues" evidence="1">
    <location>
        <begin position="37"/>
        <end position="52"/>
    </location>
</feature>
<keyword evidence="3" id="KW-1185">Reference proteome</keyword>
<accession>A0A8R1U1N3</accession>
<feature type="region of interest" description="Disordered" evidence="1">
    <location>
        <begin position="32"/>
        <end position="59"/>
    </location>
</feature>
<reference evidence="2" key="2">
    <citation type="submission" date="2022-06" db="UniProtKB">
        <authorList>
            <consortium name="EnsemblMetazoa"/>
        </authorList>
    </citation>
    <scope>IDENTIFICATION</scope>
</reference>
<organism evidence="2 3">
    <name type="scientific">Onchocerca volvulus</name>
    <dbReference type="NCBI Taxonomy" id="6282"/>
    <lineage>
        <taxon>Eukaryota</taxon>
        <taxon>Metazoa</taxon>
        <taxon>Ecdysozoa</taxon>
        <taxon>Nematoda</taxon>
        <taxon>Chromadorea</taxon>
        <taxon>Rhabditida</taxon>
        <taxon>Spirurina</taxon>
        <taxon>Spiruromorpha</taxon>
        <taxon>Filarioidea</taxon>
        <taxon>Onchocercidae</taxon>
        <taxon>Onchocerca</taxon>
    </lineage>
</organism>
<dbReference type="Proteomes" id="UP000024404">
    <property type="component" value="Unassembled WGS sequence"/>
</dbReference>
<evidence type="ECO:0000313" key="3">
    <source>
        <dbReference type="Proteomes" id="UP000024404"/>
    </source>
</evidence>